<gene>
    <name evidence="2" type="ORF">EDC64_11438</name>
</gene>
<feature type="transmembrane region" description="Helical" evidence="1">
    <location>
        <begin position="69"/>
        <end position="92"/>
    </location>
</feature>
<dbReference type="EMBL" id="SMAI01000014">
    <property type="protein sequence ID" value="TCT02178.1"/>
    <property type="molecule type" value="Genomic_DNA"/>
</dbReference>
<accession>A0A4V6NZG5</accession>
<name>A0A4V6NZG5_9HYPH</name>
<keyword evidence="1" id="KW-0812">Transmembrane</keyword>
<evidence type="ECO:0000313" key="2">
    <source>
        <dbReference type="EMBL" id="TCT02178.1"/>
    </source>
</evidence>
<reference evidence="2 3" key="1">
    <citation type="submission" date="2019-03" db="EMBL/GenBank/DDBJ databases">
        <title>Genomic Encyclopedia of Type Strains, Phase IV (KMG-IV): sequencing the most valuable type-strain genomes for metagenomic binning, comparative biology and taxonomic classification.</title>
        <authorList>
            <person name="Goeker M."/>
        </authorList>
    </citation>
    <scope>NUCLEOTIDE SEQUENCE [LARGE SCALE GENOMIC DNA]</scope>
    <source>
        <strain evidence="2 3">DSM 9035</strain>
    </source>
</reference>
<comment type="caution">
    <text evidence="2">The sequence shown here is derived from an EMBL/GenBank/DDBJ whole genome shotgun (WGS) entry which is preliminary data.</text>
</comment>
<keyword evidence="1" id="KW-0472">Membrane</keyword>
<protein>
    <submittedName>
        <fullName evidence="2">Uncharacterized protein</fullName>
    </submittedName>
</protein>
<keyword evidence="3" id="KW-1185">Reference proteome</keyword>
<evidence type="ECO:0000313" key="3">
    <source>
        <dbReference type="Proteomes" id="UP000294664"/>
    </source>
</evidence>
<sequence>MIRFVFRFFGFWILAGGFVALIVDGTRSIAAARLTFTSAADAWSAVSPDTFALARARLTDLSTWAWPDVAAPLLGLPLFVLLCGLGFLLLAIGRARRRSRYEVG</sequence>
<keyword evidence="1" id="KW-1133">Transmembrane helix</keyword>
<organism evidence="2 3">
    <name type="scientific">Aquabacter spiritensis</name>
    <dbReference type="NCBI Taxonomy" id="933073"/>
    <lineage>
        <taxon>Bacteria</taxon>
        <taxon>Pseudomonadati</taxon>
        <taxon>Pseudomonadota</taxon>
        <taxon>Alphaproteobacteria</taxon>
        <taxon>Hyphomicrobiales</taxon>
        <taxon>Xanthobacteraceae</taxon>
        <taxon>Aquabacter</taxon>
    </lineage>
</organism>
<dbReference type="Proteomes" id="UP000294664">
    <property type="component" value="Unassembled WGS sequence"/>
</dbReference>
<dbReference type="OrthoDB" id="8139648at2"/>
<proteinExistence type="predicted"/>
<evidence type="ECO:0000256" key="1">
    <source>
        <dbReference type="SAM" id="Phobius"/>
    </source>
</evidence>
<dbReference type="AlphaFoldDB" id="A0A4V6NZG5"/>